<name>A0A1S1V4I5_9FIRM</name>
<dbReference type="InterPro" id="IPR020288">
    <property type="entry name" value="Sheath_initiator"/>
</dbReference>
<keyword evidence="2" id="KW-1185">Reference proteome</keyword>
<dbReference type="OrthoDB" id="89089at2"/>
<gene>
    <name evidence="1" type="ORF">EUAN_22240</name>
</gene>
<sequence>MSIFPFTDPVELVDEVKELPMAREWAWDFEKLDFKTKNGKMYKVEGNEAVKIWIWKLLNTQRYRYMIFSWDYGHEMEDLIGKYTRGFTESEAERLVKEAVESNLSDYVLEMKDFDIQLVEDTLSVAFTAITPYGEVRNYV</sequence>
<dbReference type="EMBL" id="MKIE01000014">
    <property type="protein sequence ID" value="OHW61374.1"/>
    <property type="molecule type" value="Genomic_DNA"/>
</dbReference>
<evidence type="ECO:0008006" key="3">
    <source>
        <dbReference type="Google" id="ProtNLM"/>
    </source>
</evidence>
<comment type="caution">
    <text evidence="1">The sequence shown here is derived from an EMBL/GenBank/DDBJ whole genome shotgun (WGS) entry which is preliminary data.</text>
</comment>
<evidence type="ECO:0000313" key="2">
    <source>
        <dbReference type="Proteomes" id="UP000180254"/>
    </source>
</evidence>
<dbReference type="Proteomes" id="UP000180254">
    <property type="component" value="Unassembled WGS sequence"/>
</dbReference>
<evidence type="ECO:0000313" key="1">
    <source>
        <dbReference type="EMBL" id="OHW61374.1"/>
    </source>
</evidence>
<reference evidence="1 2" key="1">
    <citation type="submission" date="2016-09" db="EMBL/GenBank/DDBJ databases">
        <title>Genome sequence of Eubacterium angustum.</title>
        <authorList>
            <person name="Poehlein A."/>
            <person name="Daniel R."/>
        </authorList>
    </citation>
    <scope>NUCLEOTIDE SEQUENCE [LARGE SCALE GENOMIC DNA]</scope>
    <source>
        <strain evidence="1 2">DSM 1989</strain>
    </source>
</reference>
<dbReference type="RefSeq" id="WP_084655911.1">
    <property type="nucleotide sequence ID" value="NZ_MKIE01000014.1"/>
</dbReference>
<protein>
    <recommendedName>
        <fullName evidence="3">DUF2634 domain-containing protein</fullName>
    </recommendedName>
</protein>
<accession>A0A1S1V4I5</accession>
<dbReference type="STRING" id="39480.EUAN_22240"/>
<dbReference type="AlphaFoldDB" id="A0A1S1V4I5"/>
<dbReference type="Pfam" id="PF10934">
    <property type="entry name" value="Sheath_initiator"/>
    <property type="match status" value="1"/>
</dbReference>
<organism evidence="1 2">
    <name type="scientific">Andreesenia angusta</name>
    <dbReference type="NCBI Taxonomy" id="39480"/>
    <lineage>
        <taxon>Bacteria</taxon>
        <taxon>Bacillati</taxon>
        <taxon>Bacillota</taxon>
        <taxon>Tissierellia</taxon>
        <taxon>Tissierellales</taxon>
        <taxon>Gottschalkiaceae</taxon>
        <taxon>Andreesenia</taxon>
    </lineage>
</organism>
<proteinExistence type="predicted"/>